<reference evidence="4 5" key="1">
    <citation type="submission" date="2024-01" db="EMBL/GenBank/DDBJ databases">
        <authorList>
            <person name="Allen C."/>
            <person name="Tagirdzhanova G."/>
        </authorList>
    </citation>
    <scope>NUCLEOTIDE SEQUENCE [LARGE SCALE GENOMIC DNA]</scope>
    <source>
        <strain evidence="4 5">CBS 119000</strain>
    </source>
</reference>
<comment type="similarity">
    <text evidence="1">Belongs to the OPA3 family.</text>
</comment>
<keyword evidence="2" id="KW-0175">Coiled coil</keyword>
<dbReference type="EMBL" id="CAWUON010000003">
    <property type="protein sequence ID" value="CAK7263515.1"/>
    <property type="molecule type" value="Genomic_DNA"/>
</dbReference>
<dbReference type="PANTHER" id="PTHR12499:SF0">
    <property type="entry name" value="OPTIC ATROPHY 3 PROTEIN"/>
    <property type="match status" value="1"/>
</dbReference>
<dbReference type="Pfam" id="PF07047">
    <property type="entry name" value="OPA3"/>
    <property type="match status" value="1"/>
</dbReference>
<dbReference type="Proteomes" id="UP001642502">
    <property type="component" value="Unassembled WGS sequence"/>
</dbReference>
<feature type="compositionally biased region" description="Polar residues" evidence="3">
    <location>
        <begin position="238"/>
        <end position="248"/>
    </location>
</feature>
<evidence type="ECO:0008006" key="6">
    <source>
        <dbReference type="Google" id="ProtNLM"/>
    </source>
</evidence>
<organism evidence="4 5">
    <name type="scientific">Sporothrix epigloea</name>
    <dbReference type="NCBI Taxonomy" id="1892477"/>
    <lineage>
        <taxon>Eukaryota</taxon>
        <taxon>Fungi</taxon>
        <taxon>Dikarya</taxon>
        <taxon>Ascomycota</taxon>
        <taxon>Pezizomycotina</taxon>
        <taxon>Sordariomycetes</taxon>
        <taxon>Sordariomycetidae</taxon>
        <taxon>Ophiostomatales</taxon>
        <taxon>Ophiostomataceae</taxon>
        <taxon>Sporothrix</taxon>
    </lineage>
</organism>
<sequence>MVALPLFKLGALFVRHISKYGANRIKVRAHEHEGFRRFAAKYGQAIHQLNMRLSVALLRNSKAEQRLKEKAEAAETPTAKTKEQVEKEVREKAKDDADRAKYGTTAKESHLATFVPSWKTSVWRRKFRPLPEAKAVDLFADVIGDAFILAIASALVLYEYYRSSAKPDTTGERIKELTEQVEALKSLEEEHLREEKRRESRILAMEAALRGFRDPKTKQPLLPPEPPEPPVEEALAKTETQTSESRAA</sequence>
<gene>
    <name evidence="4" type="ORF">SEPCBS119000_000529</name>
</gene>
<evidence type="ECO:0000313" key="5">
    <source>
        <dbReference type="Proteomes" id="UP001642502"/>
    </source>
</evidence>
<evidence type="ECO:0000256" key="2">
    <source>
        <dbReference type="ARBA" id="ARBA00023054"/>
    </source>
</evidence>
<feature type="region of interest" description="Disordered" evidence="3">
    <location>
        <begin position="210"/>
        <end position="248"/>
    </location>
</feature>
<keyword evidence="5" id="KW-1185">Reference proteome</keyword>
<accession>A0ABP0D8H5</accession>
<evidence type="ECO:0000256" key="1">
    <source>
        <dbReference type="ARBA" id="ARBA00007584"/>
    </source>
</evidence>
<feature type="region of interest" description="Disordered" evidence="3">
    <location>
        <begin position="68"/>
        <end position="87"/>
    </location>
</feature>
<protein>
    <recommendedName>
        <fullName evidence="6">Opa3 domain containing protein</fullName>
    </recommendedName>
</protein>
<name>A0ABP0D8H5_9PEZI</name>
<dbReference type="InterPro" id="IPR010754">
    <property type="entry name" value="OPA3-like"/>
</dbReference>
<proteinExistence type="inferred from homology"/>
<dbReference type="PANTHER" id="PTHR12499">
    <property type="entry name" value="OPTIC ATROPHY 3 PROTEIN OPA3"/>
    <property type="match status" value="1"/>
</dbReference>
<comment type="caution">
    <text evidence="4">The sequence shown here is derived from an EMBL/GenBank/DDBJ whole genome shotgun (WGS) entry which is preliminary data.</text>
</comment>
<evidence type="ECO:0000313" key="4">
    <source>
        <dbReference type="EMBL" id="CAK7263515.1"/>
    </source>
</evidence>
<evidence type="ECO:0000256" key="3">
    <source>
        <dbReference type="SAM" id="MobiDB-lite"/>
    </source>
</evidence>